<evidence type="ECO:0000313" key="5">
    <source>
        <dbReference type="Proteomes" id="UP000001023"/>
    </source>
</evidence>
<accession>Q5LQQ5</accession>
<dbReference type="GO" id="GO:0015556">
    <property type="term" value="F:C4-dicarboxylate transmembrane transporter activity"/>
    <property type="evidence" value="ECO:0000304"/>
    <property type="project" value="TIGR"/>
</dbReference>
<dbReference type="GO" id="GO:0015740">
    <property type="term" value="P:C4-dicarboxylate transport"/>
    <property type="evidence" value="ECO:0000304"/>
    <property type="project" value="TIGR"/>
</dbReference>
<organism evidence="4 5">
    <name type="scientific">Ruegeria pomeroyi (strain ATCC 700808 / DSM 15171 / DSS-3)</name>
    <name type="common">Silicibacter pomeroyi</name>
    <dbReference type="NCBI Taxonomy" id="246200"/>
    <lineage>
        <taxon>Bacteria</taxon>
        <taxon>Pseudomonadati</taxon>
        <taxon>Pseudomonadota</taxon>
        <taxon>Alphaproteobacteria</taxon>
        <taxon>Rhodobacterales</taxon>
        <taxon>Roseobacteraceae</taxon>
        <taxon>Ruegeria</taxon>
    </lineage>
</organism>
<dbReference type="KEGG" id="sil:SPO2433"/>
<dbReference type="CDD" id="cd13604">
    <property type="entry name" value="PBP2_TRAP_ketoacid_lactate_like"/>
    <property type="match status" value="1"/>
</dbReference>
<dbReference type="Gene3D" id="3.40.190.170">
    <property type="entry name" value="Bacterial extracellular solute-binding protein, family 7"/>
    <property type="match status" value="1"/>
</dbReference>
<gene>
    <name evidence="4" type="ordered locus">SPO2433</name>
</gene>
<dbReference type="STRING" id="246200.SPO2433"/>
<evidence type="ECO:0000256" key="1">
    <source>
        <dbReference type="ARBA" id="ARBA00004418"/>
    </source>
</evidence>
<dbReference type="PANTHER" id="PTHR33376">
    <property type="match status" value="1"/>
</dbReference>
<keyword evidence="5" id="KW-1185">Reference proteome</keyword>
<dbReference type="Proteomes" id="UP000001023">
    <property type="component" value="Chromosome"/>
</dbReference>
<dbReference type="GO" id="GO:0042597">
    <property type="term" value="C:periplasmic space"/>
    <property type="evidence" value="ECO:0007669"/>
    <property type="project" value="UniProtKB-SubCell"/>
</dbReference>
<reference evidence="4 5" key="2">
    <citation type="journal article" date="2014" name="Stand. Genomic Sci.">
        <title>An updated genome annotation for the model marine bacterium Ruegeria pomeroyi DSS-3.</title>
        <authorList>
            <person name="Rivers A.R."/>
            <person name="Smith C.B."/>
            <person name="Moran M.A."/>
        </authorList>
    </citation>
    <scope>GENOME REANNOTATION</scope>
    <source>
        <strain evidence="5">ATCC 700808 / DSM 15171 / DSS-3</strain>
    </source>
</reference>
<dbReference type="AlphaFoldDB" id="Q5LQQ5"/>
<evidence type="ECO:0000256" key="3">
    <source>
        <dbReference type="ARBA" id="ARBA00022764"/>
    </source>
</evidence>
<dbReference type="HOGENOM" id="CLU_036176_0_0_5"/>
<dbReference type="PaxDb" id="246200-SPO2433"/>
<keyword evidence="3" id="KW-0574">Periplasm</keyword>
<protein>
    <submittedName>
        <fullName evidence="4">TRAP dicarboxylate transporter, DctP subunit, putative</fullName>
    </submittedName>
</protein>
<name>Q5LQQ5_RUEPO</name>
<sequence>MRWVFQIWYTKKKLIVETLLASVLADGIPSLSARLAREPETAAIERRQGRRITMSLKFIYVAAGAAALAATTALADPVTLRVQTHYATEHPTGKQLAIWADDVQTMSGGDITIEMFYSSSVVATTETFDAAINGILDCDATGGAYQTGKNPAFQFVGDIMGGYDTPWQQYSWLYFGDGYAAAQELYNAQNMQLIGWAIYGQESLSSSKPIRGFEDLKGWKFRSPPGMETEIFEKLGASPIVMDFTEIFTALETGIIDGADASGLYNNVGLGLYDIVKHATYPGFHSMPSDHLACNLDVWNGLTDQQRRIVDTAWQKLGFQIALSNELNNNAAAAKLRAEGVTLHNWSAEDRAEFRKAAQAAWDDWGTRSPEAGALLASHKSYLTQLGLLN</sequence>
<comment type="subcellular location">
    <subcellularLocation>
        <location evidence="1">Periplasm</location>
    </subcellularLocation>
</comment>
<dbReference type="PANTHER" id="PTHR33376:SF5">
    <property type="entry name" value="EXTRACYTOPLASMIC SOLUTE RECEPTOR PROTEIN"/>
    <property type="match status" value="1"/>
</dbReference>
<dbReference type="eggNOG" id="COG4663">
    <property type="taxonomic scope" value="Bacteria"/>
</dbReference>
<proteinExistence type="predicted"/>
<dbReference type="InterPro" id="IPR038404">
    <property type="entry name" value="TRAP_DctP_sf"/>
</dbReference>
<dbReference type="NCBIfam" id="NF037995">
    <property type="entry name" value="TRAP_S1"/>
    <property type="match status" value="1"/>
</dbReference>
<reference evidence="4 5" key="1">
    <citation type="journal article" date="2004" name="Nature">
        <title>Genome sequence of Silicibacter pomeroyi reveals adaptations to the marine environment.</title>
        <authorList>
            <person name="Moran M.A."/>
            <person name="Buchan A."/>
            <person name="Gonzalez J.M."/>
            <person name="Heidelberg J.F."/>
            <person name="Whitman W.B."/>
            <person name="Kiene R.P."/>
            <person name="Henriksen J.R."/>
            <person name="King G.M."/>
            <person name="Belas R."/>
            <person name="Fuqua C."/>
            <person name="Brinkac L."/>
            <person name="Lewis M."/>
            <person name="Johri S."/>
            <person name="Weaver B."/>
            <person name="Pai G."/>
            <person name="Eisen J.A."/>
            <person name="Rahe E."/>
            <person name="Sheldon W.M."/>
            <person name="Ye W."/>
            <person name="Miller T.R."/>
            <person name="Carlton J."/>
            <person name="Rasko D.A."/>
            <person name="Paulsen I.T."/>
            <person name="Ren Q."/>
            <person name="Daugherty S.C."/>
            <person name="Deboy R.T."/>
            <person name="Dodson R.J."/>
            <person name="Durkin A.S."/>
            <person name="Madupu R."/>
            <person name="Nelson W.C."/>
            <person name="Sullivan S.A."/>
            <person name="Rosovitz M.J."/>
            <person name="Haft D.H."/>
            <person name="Selengut J."/>
            <person name="Ward N."/>
        </authorList>
    </citation>
    <scope>NUCLEOTIDE SEQUENCE [LARGE SCALE GENOMIC DNA]</scope>
    <source>
        <strain evidence="5">ATCC 700808 / DSM 15171 / DSS-3</strain>
    </source>
</reference>
<evidence type="ECO:0000256" key="2">
    <source>
        <dbReference type="ARBA" id="ARBA00022729"/>
    </source>
</evidence>
<dbReference type="Pfam" id="PF03480">
    <property type="entry name" value="DctP"/>
    <property type="match status" value="1"/>
</dbReference>
<dbReference type="InterPro" id="IPR018389">
    <property type="entry name" value="DctP_fam"/>
</dbReference>
<dbReference type="EMBL" id="CP000031">
    <property type="protein sequence ID" value="AAV95687.1"/>
    <property type="molecule type" value="Genomic_DNA"/>
</dbReference>
<keyword evidence="2" id="KW-0732">Signal</keyword>
<evidence type="ECO:0000313" key="4">
    <source>
        <dbReference type="EMBL" id="AAV95687.1"/>
    </source>
</evidence>